<evidence type="ECO:0000256" key="1">
    <source>
        <dbReference type="ARBA" id="ARBA00006987"/>
    </source>
</evidence>
<evidence type="ECO:0000256" key="2">
    <source>
        <dbReference type="SAM" id="SignalP"/>
    </source>
</evidence>
<dbReference type="AlphaFoldDB" id="A0A2W7J9S7"/>
<dbReference type="CDD" id="cd13578">
    <property type="entry name" value="PBP2_Bug27"/>
    <property type="match status" value="1"/>
</dbReference>
<feature type="chain" id="PRO_5015920525" evidence="2">
    <location>
        <begin position="37"/>
        <end position="336"/>
    </location>
</feature>
<dbReference type="Gene3D" id="3.40.190.150">
    <property type="entry name" value="Bordetella uptake gene, domain 1"/>
    <property type="match status" value="1"/>
</dbReference>
<dbReference type="RefSeq" id="WP_111397493.1">
    <property type="nucleotide sequence ID" value="NZ_QKYU01000006.1"/>
</dbReference>
<dbReference type="InterPro" id="IPR042100">
    <property type="entry name" value="Bug_dom1"/>
</dbReference>
<gene>
    <name evidence="3" type="ORF">C8P66_106103</name>
</gene>
<dbReference type="PIRSF" id="PIRSF017082">
    <property type="entry name" value="YflP"/>
    <property type="match status" value="1"/>
</dbReference>
<dbReference type="Pfam" id="PF03401">
    <property type="entry name" value="TctC"/>
    <property type="match status" value="1"/>
</dbReference>
<evidence type="ECO:0000313" key="4">
    <source>
        <dbReference type="Proteomes" id="UP000249688"/>
    </source>
</evidence>
<dbReference type="EMBL" id="QKYU01000006">
    <property type="protein sequence ID" value="PZW48099.1"/>
    <property type="molecule type" value="Genomic_DNA"/>
</dbReference>
<accession>A0A2W7J9S7</accession>
<proteinExistence type="inferred from homology"/>
<keyword evidence="2" id="KW-0732">Signal</keyword>
<dbReference type="InterPro" id="IPR006311">
    <property type="entry name" value="TAT_signal"/>
</dbReference>
<dbReference type="InterPro" id="IPR005064">
    <property type="entry name" value="BUG"/>
</dbReference>
<dbReference type="PANTHER" id="PTHR42928">
    <property type="entry name" value="TRICARBOXYLATE-BINDING PROTEIN"/>
    <property type="match status" value="1"/>
</dbReference>
<keyword evidence="3" id="KW-0675">Receptor</keyword>
<comment type="caution">
    <text evidence="3">The sequence shown here is derived from an EMBL/GenBank/DDBJ whole genome shotgun (WGS) entry which is preliminary data.</text>
</comment>
<protein>
    <submittedName>
        <fullName evidence="3">Tripartite-type tricarboxylate transporter receptor subunit TctC</fullName>
    </submittedName>
</protein>
<dbReference type="Proteomes" id="UP000249688">
    <property type="component" value="Unassembled WGS sequence"/>
</dbReference>
<dbReference type="PROSITE" id="PS51318">
    <property type="entry name" value="TAT"/>
    <property type="match status" value="1"/>
</dbReference>
<name>A0A2W7J9S7_9PROT</name>
<organism evidence="3 4">
    <name type="scientific">Humitalea rosea</name>
    <dbReference type="NCBI Taxonomy" id="990373"/>
    <lineage>
        <taxon>Bacteria</taxon>
        <taxon>Pseudomonadati</taxon>
        <taxon>Pseudomonadota</taxon>
        <taxon>Alphaproteobacteria</taxon>
        <taxon>Acetobacterales</taxon>
        <taxon>Roseomonadaceae</taxon>
        <taxon>Humitalea</taxon>
    </lineage>
</organism>
<comment type="similarity">
    <text evidence="1">Belongs to the UPF0065 (bug) family.</text>
</comment>
<evidence type="ECO:0000313" key="3">
    <source>
        <dbReference type="EMBL" id="PZW48099.1"/>
    </source>
</evidence>
<sequence length="336" mass="34712">MVRTIHAATSAGLVRRRALGAGALALATLGAPVAWAAGYPDRPIRLVVPFPPGGTVDVTARLIVGKVTELLGGASIVIENVPGAGGNVGTQRVAHAAADGYTLLFTAPNLTINPSLMANSGFDAEKDFVPVSLVAQIPELLISPLSAPFTTFPEFVAYARANPGKLSYSSAGVGSHPHVTMELMLHRLGLDVLHVPYRGAAPALTDLIAGRVVLKLDSLATSAPHLGAGTIRAIGVASAQRLAQLPDVPTIAEMGLPGFEGILWMGVVTPTGTPPEVVATLSRALIAAAHAPEVVAHLAASGVEAVGTTPEAFRDIIAREIPQWRQVIRDANIRAE</sequence>
<keyword evidence="4" id="KW-1185">Reference proteome</keyword>
<dbReference type="Gene3D" id="3.40.190.10">
    <property type="entry name" value="Periplasmic binding protein-like II"/>
    <property type="match status" value="1"/>
</dbReference>
<dbReference type="OrthoDB" id="7251546at2"/>
<dbReference type="SUPFAM" id="SSF53850">
    <property type="entry name" value="Periplasmic binding protein-like II"/>
    <property type="match status" value="1"/>
</dbReference>
<reference evidence="3 4" key="1">
    <citation type="submission" date="2018-06" db="EMBL/GenBank/DDBJ databases">
        <title>Genomic Encyclopedia of Archaeal and Bacterial Type Strains, Phase II (KMG-II): from individual species to whole genera.</title>
        <authorList>
            <person name="Goeker M."/>
        </authorList>
    </citation>
    <scope>NUCLEOTIDE SEQUENCE [LARGE SCALE GENOMIC DNA]</scope>
    <source>
        <strain evidence="3 4">DSM 24525</strain>
    </source>
</reference>
<dbReference type="PANTHER" id="PTHR42928:SF5">
    <property type="entry name" value="BLR1237 PROTEIN"/>
    <property type="match status" value="1"/>
</dbReference>
<feature type="signal peptide" evidence="2">
    <location>
        <begin position="1"/>
        <end position="36"/>
    </location>
</feature>